<reference evidence="3 4" key="1">
    <citation type="submission" date="2022-01" db="EMBL/GenBank/DDBJ databases">
        <authorList>
            <person name="Won M."/>
            <person name="Kim S.-J."/>
            <person name="Kwon S.-W."/>
        </authorList>
    </citation>
    <scope>NUCLEOTIDE SEQUENCE [LARGE SCALE GENOMIC DNA]</scope>
    <source>
        <strain evidence="3 4">KCTC 23505</strain>
    </source>
</reference>
<gene>
    <name evidence="3" type="ORF">L2A60_03545</name>
</gene>
<evidence type="ECO:0000313" key="3">
    <source>
        <dbReference type="EMBL" id="MCF3945758.1"/>
    </source>
</evidence>
<dbReference type="NCBIfam" id="TIGR03696">
    <property type="entry name" value="Rhs_assc_core"/>
    <property type="match status" value="1"/>
</dbReference>
<dbReference type="Pfam" id="PF25023">
    <property type="entry name" value="TEN_YD-shell"/>
    <property type="match status" value="2"/>
</dbReference>
<sequence>MNRNQAMGGHGSPRHGHRPWHALALLGAVLLGTMILGPTDARAASTITRTSSWTYDPNTGLVTSQTIEPGSADAVTTSYTYDAYGNKTAVTVSAPGVQSRTTTTTYDSNGEFVTKVTNALNQSETWSYDPRFGVPDSHTGPNGLTTSWVYDSLGRKDAEFRPNGTVVSWVYFYQQPNDALGTILIYKKVGSSGVPEAAPTTITGYDTLGRVIQNMKDTYAGTTVTDIIATTQYNALGQVYRRSLPYIIGSGSTAWTTFTYDALGRVVSAQRPDGGTTTYAYNGLTTSVTDAQGRTTTTTKNDMGLPVAVTDAAGSTTRYSYDAVGDLLQIQDPNNNFTEFTYDTEGHKLTMADPDRGQWSYSYDALGELVGQTDADGNLTTFTYDQLGRMLTRDQPDQDDTWVYDSATDGIGKLGAAYSVNVVNNQPGSYITLTAYTYDSAGRLTKTTIAPNNGMSSSYSYVTTYDAGGRISTVTYPSGFEVQYSYSAIGTLSKLTDVATGQALWTLDTTNAAEEVTQETLGNGVVVNNTYDPNSYRLTGTTAGLNGTSSVANFTYSYDNLGDLTGRTDANEGLTESFTYDNLYRLTGYTLNNADGTTANTIAYDGLGDIIYKSDVGSYSYPAAYSGSGPATHPHAVAAITNSGTNNPYNLSTTYSYDADGNQLAGDGATVSWTGFNMVASIARGSATATYAYGPDHNRIMQSIFSNGVIQDTTTYLRDPASGLHSDLVIGGSGTVTWDDYIVAGGELLGMHVTPPTGSAYDRYFIRDQLGSIAVLTDDAGNVVERDSYDAWGKRRNPNGTDDVAGSLTSQTTRGFTGHEHIDPIGLINMNARVYDPLTGRFMSPDPVIQQIYNLQNLNPYSYVDNNPLSITDPTGMCGGFFGCFFSVITDILFPVKLLAPLFEQVPILGDLFVAGEGLVCGPLCAGAAAAEITGFETGSLGQALKAGVITTATAEGFQVVGQLTDGGANSTIGQDFSSFGAAAAADVSYLAQVAGDGLVGGLSSIAQGGGFQSGFLAAGFSSAAGQTLAITGNDNLLTASVTGGIGSVIGGGKFANGAETGAFGYLFNRCSSGCFTRISASINATLAYIFGDSLSASVGVNWPNDGHLSELQLFGEVSEDPLIGVGAYAGIGGSVSFSDHASLYSAGITNEVNLYGEGDVGAGPGGGLSVTGRSDLSSPGYSLSQDGPGGMTINLPKVGIGVGAYVGGGVSLNSTAATPQLGQW</sequence>
<dbReference type="PANTHER" id="PTHR32305:SF15">
    <property type="entry name" value="PROTEIN RHSA-RELATED"/>
    <property type="match status" value="1"/>
</dbReference>
<organism evidence="3 4">
    <name type="scientific">Acidiphilium iwatense</name>
    <dbReference type="NCBI Taxonomy" id="768198"/>
    <lineage>
        <taxon>Bacteria</taxon>
        <taxon>Pseudomonadati</taxon>
        <taxon>Pseudomonadota</taxon>
        <taxon>Alphaproteobacteria</taxon>
        <taxon>Acetobacterales</taxon>
        <taxon>Acidocellaceae</taxon>
        <taxon>Acidiphilium</taxon>
    </lineage>
</organism>
<accession>A0ABS9DSP4</accession>
<dbReference type="InterPro" id="IPR006530">
    <property type="entry name" value="YD"/>
</dbReference>
<dbReference type="NCBIfam" id="TIGR01643">
    <property type="entry name" value="YD_repeat_2x"/>
    <property type="match status" value="4"/>
</dbReference>
<protein>
    <recommendedName>
        <fullName evidence="2">Teneurin-like YD-shell domain-containing protein</fullName>
    </recommendedName>
</protein>
<evidence type="ECO:0000259" key="2">
    <source>
        <dbReference type="Pfam" id="PF25023"/>
    </source>
</evidence>
<feature type="domain" description="Teneurin-like YD-shell" evidence="2">
    <location>
        <begin position="764"/>
        <end position="868"/>
    </location>
</feature>
<dbReference type="InterPro" id="IPR022385">
    <property type="entry name" value="Rhs_assc_core"/>
</dbReference>
<dbReference type="EMBL" id="JAKGBZ010000004">
    <property type="protein sequence ID" value="MCF3945758.1"/>
    <property type="molecule type" value="Genomic_DNA"/>
</dbReference>
<dbReference type="InterPro" id="IPR056823">
    <property type="entry name" value="TEN-like_YD-shell"/>
</dbReference>
<dbReference type="Proteomes" id="UP001521209">
    <property type="component" value="Unassembled WGS sequence"/>
</dbReference>
<comment type="caution">
    <text evidence="3">The sequence shown here is derived from an EMBL/GenBank/DDBJ whole genome shotgun (WGS) entry which is preliminary data.</text>
</comment>
<evidence type="ECO:0000256" key="1">
    <source>
        <dbReference type="ARBA" id="ARBA00022737"/>
    </source>
</evidence>
<dbReference type="PANTHER" id="PTHR32305">
    <property type="match status" value="1"/>
</dbReference>
<evidence type="ECO:0000313" key="4">
    <source>
        <dbReference type="Proteomes" id="UP001521209"/>
    </source>
</evidence>
<keyword evidence="4" id="KW-1185">Reference proteome</keyword>
<keyword evidence="1" id="KW-0677">Repeat</keyword>
<dbReference type="RefSeq" id="WP_235702998.1">
    <property type="nucleotide sequence ID" value="NZ_JAKGBZ010000004.1"/>
</dbReference>
<dbReference type="InterPro" id="IPR050708">
    <property type="entry name" value="T6SS_VgrG/RHS"/>
</dbReference>
<proteinExistence type="predicted"/>
<feature type="domain" description="Teneurin-like YD-shell" evidence="2">
    <location>
        <begin position="205"/>
        <end position="387"/>
    </location>
</feature>
<name>A0ABS9DSP4_9PROT</name>
<dbReference type="Gene3D" id="2.180.10.10">
    <property type="entry name" value="RHS repeat-associated core"/>
    <property type="match status" value="4"/>
</dbReference>